<dbReference type="OrthoDB" id="3748703at2"/>
<dbReference type="Pfam" id="PF13400">
    <property type="entry name" value="Tad"/>
    <property type="match status" value="1"/>
</dbReference>
<keyword evidence="1" id="KW-0812">Transmembrane</keyword>
<sequence length="119" mass="12834">MIRRYERGAVTVHAAVIAVMLLVAALVITEMAGLVRLRHRVAAAADLAALAATQASVTGEDGCAAASRIADRNDAEVLNCRMDFDVATVTTRATSHTWWGHRWAVEQKARAAPDFYLGE</sequence>
<gene>
    <name evidence="3" type="ORF">ESP70_018440</name>
</gene>
<feature type="transmembrane region" description="Helical" evidence="1">
    <location>
        <begin position="12"/>
        <end position="35"/>
    </location>
</feature>
<feature type="domain" description="Putative Flp pilus-assembly TadG-like N-terminal" evidence="2">
    <location>
        <begin position="8"/>
        <end position="54"/>
    </location>
</feature>
<dbReference type="InterPro" id="IPR021202">
    <property type="entry name" value="Rv3654c-like"/>
</dbReference>
<evidence type="ECO:0000259" key="2">
    <source>
        <dbReference type="Pfam" id="PF13400"/>
    </source>
</evidence>
<evidence type="ECO:0000256" key="1">
    <source>
        <dbReference type="SAM" id="Phobius"/>
    </source>
</evidence>
<reference evidence="3" key="1">
    <citation type="submission" date="2019-09" db="EMBL/GenBank/DDBJ databases">
        <authorList>
            <person name="Li J."/>
        </authorList>
    </citation>
    <scope>NUCLEOTIDE SEQUENCE [LARGE SCALE GENOMIC DNA]</scope>
    <source>
        <strain evidence="3">JCM 14732</strain>
    </source>
</reference>
<dbReference type="NCBIfam" id="TIGR03816">
    <property type="entry name" value="tadE_like_DECH"/>
    <property type="match status" value="1"/>
</dbReference>
<comment type="caution">
    <text evidence="3">The sequence shown here is derived from an EMBL/GenBank/DDBJ whole genome shotgun (WGS) entry which is preliminary data.</text>
</comment>
<dbReference type="AlphaFoldDB" id="A0A5M4FDX7"/>
<dbReference type="EMBL" id="SDPQ02000003">
    <property type="protein sequence ID" value="KAA1396100.1"/>
    <property type="molecule type" value="Genomic_DNA"/>
</dbReference>
<evidence type="ECO:0000313" key="3">
    <source>
        <dbReference type="EMBL" id="KAA1396100.1"/>
    </source>
</evidence>
<keyword evidence="1" id="KW-0472">Membrane</keyword>
<keyword evidence="4" id="KW-1185">Reference proteome</keyword>
<name>A0A5M4FDX7_9ACTN</name>
<protein>
    <submittedName>
        <fullName evidence="3">Flp pilus-assembly TadE/G-like family protein</fullName>
    </submittedName>
</protein>
<proteinExistence type="predicted"/>
<evidence type="ECO:0000313" key="4">
    <source>
        <dbReference type="Proteomes" id="UP000380867"/>
    </source>
</evidence>
<dbReference type="Proteomes" id="UP000380867">
    <property type="component" value="Unassembled WGS sequence"/>
</dbReference>
<accession>A0A5M4FDX7</accession>
<dbReference type="RefSeq" id="WP_149690743.1">
    <property type="nucleotide sequence ID" value="NZ_SDPQ02000003.1"/>
</dbReference>
<organism evidence="3 4">
    <name type="scientific">Aeromicrobium ginsengisoli</name>
    <dbReference type="NCBI Taxonomy" id="363867"/>
    <lineage>
        <taxon>Bacteria</taxon>
        <taxon>Bacillati</taxon>
        <taxon>Actinomycetota</taxon>
        <taxon>Actinomycetes</taxon>
        <taxon>Propionibacteriales</taxon>
        <taxon>Nocardioidaceae</taxon>
        <taxon>Aeromicrobium</taxon>
    </lineage>
</organism>
<keyword evidence="1" id="KW-1133">Transmembrane helix</keyword>
<dbReference type="InterPro" id="IPR028087">
    <property type="entry name" value="Tad_N"/>
</dbReference>